<dbReference type="PANTHER" id="PTHR43397">
    <property type="entry name" value="ERGOTHIONEINE BIOSYNTHESIS PROTEIN 1"/>
    <property type="match status" value="1"/>
</dbReference>
<keyword evidence="5" id="KW-1185">Reference proteome</keyword>
<evidence type="ECO:0000259" key="3">
    <source>
        <dbReference type="Pfam" id="PF10017"/>
    </source>
</evidence>
<dbReference type="PIRSF" id="PIRSF018005">
    <property type="entry name" value="UCP018005"/>
    <property type="match status" value="1"/>
</dbReference>
<comment type="caution">
    <text evidence="4">The sequence shown here is derived from an EMBL/GenBank/DDBJ whole genome shotgun (WGS) entry which is preliminary data.</text>
</comment>
<protein>
    <submittedName>
        <fullName evidence="4">L-histidine N(Alpha)-methyltransferase</fullName>
        <ecNumber evidence="4">2.1.1.44</ecNumber>
    </submittedName>
</protein>
<dbReference type="InterPro" id="IPR051128">
    <property type="entry name" value="EgtD_Methyltrsf_superfamily"/>
</dbReference>
<keyword evidence="2 4" id="KW-0808">Transferase</keyword>
<proteinExistence type="predicted"/>
<dbReference type="SUPFAM" id="SSF53335">
    <property type="entry name" value="S-adenosyl-L-methionine-dependent methyltransferases"/>
    <property type="match status" value="1"/>
</dbReference>
<dbReference type="PANTHER" id="PTHR43397:SF1">
    <property type="entry name" value="ERGOTHIONEINE BIOSYNTHESIS PROTEIN 1"/>
    <property type="match status" value="1"/>
</dbReference>
<evidence type="ECO:0000313" key="5">
    <source>
        <dbReference type="Proteomes" id="UP001575181"/>
    </source>
</evidence>
<dbReference type="Gene3D" id="3.40.50.150">
    <property type="entry name" value="Vaccinia Virus protein VP39"/>
    <property type="match status" value="1"/>
</dbReference>
<dbReference type="InterPro" id="IPR035094">
    <property type="entry name" value="EgtD"/>
</dbReference>
<dbReference type="Proteomes" id="UP001575181">
    <property type="component" value="Unassembled WGS sequence"/>
</dbReference>
<name>A0ABV4TXH2_9GAMM</name>
<evidence type="ECO:0000256" key="1">
    <source>
        <dbReference type="ARBA" id="ARBA00022603"/>
    </source>
</evidence>
<dbReference type="RefSeq" id="WP_373656817.1">
    <property type="nucleotide sequence ID" value="NZ_JBGUAW010000010.1"/>
</dbReference>
<evidence type="ECO:0000313" key="4">
    <source>
        <dbReference type="EMBL" id="MFA9462029.1"/>
    </source>
</evidence>
<organism evidence="4 5">
    <name type="scientific">Thiohalorhabdus methylotrophus</name>
    <dbReference type="NCBI Taxonomy" id="3242694"/>
    <lineage>
        <taxon>Bacteria</taxon>
        <taxon>Pseudomonadati</taxon>
        <taxon>Pseudomonadota</taxon>
        <taxon>Gammaproteobacteria</taxon>
        <taxon>Thiohalorhabdales</taxon>
        <taxon>Thiohalorhabdaceae</taxon>
        <taxon>Thiohalorhabdus</taxon>
    </lineage>
</organism>
<reference evidence="4 5" key="1">
    <citation type="submission" date="2024-08" db="EMBL/GenBank/DDBJ databases">
        <title>Whole-genome sequencing of halo(alkali)philic microorganisms from hypersaline lakes.</title>
        <authorList>
            <person name="Sorokin D.Y."/>
            <person name="Merkel A.Y."/>
            <person name="Messina E."/>
            <person name="Yakimov M."/>
        </authorList>
    </citation>
    <scope>NUCLEOTIDE SEQUENCE [LARGE SCALE GENOMIC DNA]</scope>
    <source>
        <strain evidence="4 5">Cl-TMA</strain>
    </source>
</reference>
<dbReference type="InterPro" id="IPR029063">
    <property type="entry name" value="SAM-dependent_MTases_sf"/>
</dbReference>
<dbReference type="GO" id="GO:0052706">
    <property type="term" value="F:L-histidine N(alpha)-methyltransferase activity"/>
    <property type="evidence" value="ECO:0007669"/>
    <property type="project" value="UniProtKB-EC"/>
</dbReference>
<dbReference type="InterPro" id="IPR019257">
    <property type="entry name" value="MeTrfase_dom"/>
</dbReference>
<dbReference type="Pfam" id="PF10017">
    <property type="entry name" value="Methyltransf_33"/>
    <property type="match status" value="1"/>
</dbReference>
<dbReference type="EMBL" id="JBGUAW010000010">
    <property type="protein sequence ID" value="MFA9462029.1"/>
    <property type="molecule type" value="Genomic_DNA"/>
</dbReference>
<feature type="domain" description="Histidine-specific methyltransferase SAM-dependent" evidence="3">
    <location>
        <begin position="24"/>
        <end position="323"/>
    </location>
</feature>
<gene>
    <name evidence="4" type="primary">egtD</name>
    <name evidence="4" type="ORF">ACERLL_14485</name>
</gene>
<sequence>MVSDSRGSPASLDQARPDSDELLADVLRGLSEPPYALSPKYLYDQRGSELFDRICDLEAYYPTRTELSILEESGGEIASAVGGEALVVELGSGSSNKTRALLDRLPQPAAYVPVDISREHLEAAAARIDGIYPELEVLPVAADYTRPFPLPRPTCPAERTLLYFPGSTLGNFDLPDAEDFLARQAEQAGSGGGMVLGLDLQKDVDVLLRAYDDPEGITAAFNRNLLQRLRKELGADLDIEAFAHRARFNEELGCVEMHLESLTDQEVRIGGHAIPFQTGQTIRTERSYKYTLDGFRTLAERAGFRVAQVWTDPAAYFSVQYLEVV</sequence>
<keyword evidence="1 4" id="KW-0489">Methyltransferase</keyword>
<dbReference type="InterPro" id="IPR017804">
    <property type="entry name" value="MeTrfase_EgtD-like"/>
</dbReference>
<accession>A0ABV4TXH2</accession>
<evidence type="ECO:0000256" key="2">
    <source>
        <dbReference type="ARBA" id="ARBA00022679"/>
    </source>
</evidence>
<dbReference type="GO" id="GO:0032259">
    <property type="term" value="P:methylation"/>
    <property type="evidence" value="ECO:0007669"/>
    <property type="project" value="UniProtKB-KW"/>
</dbReference>
<dbReference type="EC" id="2.1.1.44" evidence="4"/>
<dbReference type="NCBIfam" id="TIGR03438">
    <property type="entry name" value="egtD_ergothio"/>
    <property type="match status" value="1"/>
</dbReference>